<accession>A0A6B3QCA0</accession>
<dbReference type="PANTHER" id="PTHR21308:SF8">
    <property type="entry name" value="PHYTANOYL-COA DIOXYGENASE FAMILY PROTEIN (AFU_ORTHOLOGUE AFUA_2G09620)"/>
    <property type="match status" value="1"/>
</dbReference>
<organism evidence="1">
    <name type="scientific">Streptomyces tendae</name>
    <dbReference type="NCBI Taxonomy" id="1932"/>
    <lineage>
        <taxon>Bacteria</taxon>
        <taxon>Bacillati</taxon>
        <taxon>Actinomycetota</taxon>
        <taxon>Actinomycetes</taxon>
        <taxon>Kitasatosporales</taxon>
        <taxon>Streptomycetaceae</taxon>
        <taxon>Streptomyces</taxon>
    </lineage>
</organism>
<keyword evidence="1" id="KW-0223">Dioxygenase</keyword>
<dbReference type="GO" id="GO:0001561">
    <property type="term" value="P:fatty acid alpha-oxidation"/>
    <property type="evidence" value="ECO:0007669"/>
    <property type="project" value="InterPro"/>
</dbReference>
<dbReference type="Gene3D" id="2.60.120.620">
    <property type="entry name" value="q2cbj1_9rhob like domain"/>
    <property type="match status" value="1"/>
</dbReference>
<reference evidence="1" key="1">
    <citation type="journal article" date="2020" name="Microorganisms">
        <title>Isolation, Genomic and Metabolomic Characterization of Streptomyces tendae VITAKN with Quorum Sensing Inhibitory Activity from Southern India.</title>
        <authorList>
            <person name="Ishaque N.M."/>
            <person name="Burgsdorf I."/>
            <person name="Limlingan Malit J.J."/>
            <person name="Saha S."/>
            <person name="Teta R."/>
            <person name="Ewe D."/>
            <person name="Kannabiran K."/>
            <person name="Hrouzek P."/>
            <person name="Steindler L."/>
            <person name="Costantino V."/>
            <person name="Saurav K."/>
        </authorList>
    </citation>
    <scope>NUCLEOTIDE SEQUENCE</scope>
    <source>
        <strain evidence="1">VITAKN</strain>
    </source>
</reference>
<dbReference type="PANTHER" id="PTHR21308">
    <property type="entry name" value="PHYTANOYL-COA ALPHA-HYDROXYLASE"/>
    <property type="match status" value="1"/>
</dbReference>
<gene>
    <name evidence="1" type="ORF">GUR47_02995</name>
</gene>
<comment type="caution">
    <text evidence="1">The sequence shown here is derived from an EMBL/GenBank/DDBJ whole genome shotgun (WGS) entry which is preliminary data.</text>
</comment>
<dbReference type="InterPro" id="IPR008775">
    <property type="entry name" value="Phytyl_CoA_dOase-like"/>
</dbReference>
<dbReference type="GO" id="GO:0048244">
    <property type="term" value="F:phytanoyl-CoA dioxygenase activity"/>
    <property type="evidence" value="ECO:0007669"/>
    <property type="project" value="InterPro"/>
</dbReference>
<name>A0A6B3QCA0_STRTE</name>
<dbReference type="AlphaFoldDB" id="A0A6B3QCA0"/>
<dbReference type="InterPro" id="IPR047128">
    <property type="entry name" value="PhyH"/>
</dbReference>
<dbReference type="RefSeq" id="WP_164457448.1">
    <property type="nucleotide sequence ID" value="NZ_JAAIFS010000001.1"/>
</dbReference>
<dbReference type="SUPFAM" id="SSF51197">
    <property type="entry name" value="Clavaminate synthase-like"/>
    <property type="match status" value="1"/>
</dbReference>
<dbReference type="Pfam" id="PF05721">
    <property type="entry name" value="PhyH"/>
    <property type="match status" value="1"/>
</dbReference>
<evidence type="ECO:0000313" key="1">
    <source>
        <dbReference type="EMBL" id="NEV85658.1"/>
    </source>
</evidence>
<keyword evidence="1" id="KW-0560">Oxidoreductase</keyword>
<protein>
    <submittedName>
        <fullName evidence="1">Phytanoyl-CoA dioxygenase</fullName>
    </submittedName>
</protein>
<sequence>MSAAPVPAHRAHLSARDCDLAAFRELVEQPTDPAAYPRAAAVERNVPVYDAGELRDDARTAAELVHALADGPGIVVLKRAFPDPAVVDRATAVFDALIAEQRASGAAAGDHFAAPGSNDRVWNALEKAALRDPEAFADYYANDALALVARAWLGPGHQVTSQINVVDPGGAAQTVHRDYHLGFLSGEAAAAYPAHVHRLSPVLTLQGAVAHCDMPVESGPTLYLPHSQKYEPGYLAWRLPEFRAYFEAHHVQLPLAKGDAVFFNPALFHAAGANRSADVRRMANLLQVSSAFGRAMETVDREAVVNSVYPVLLRRKAEGVGERWLEQVVAASAEGYPFPTNLDRDPPVDGLAPPSQADVVRRALREEWTPQALRARLRADRVRRESR</sequence>
<dbReference type="EMBL" id="JAAIFS010000001">
    <property type="protein sequence ID" value="NEV85658.1"/>
    <property type="molecule type" value="Genomic_DNA"/>
</dbReference>
<proteinExistence type="predicted"/>